<accession>J0WXJ8</accession>
<dbReference type="AlphaFoldDB" id="J0WXJ8"/>
<keyword evidence="3" id="KW-1185">Reference proteome</keyword>
<name>J0WXJ8_AURST</name>
<evidence type="ECO:0000313" key="2">
    <source>
        <dbReference type="EMBL" id="EJD39707.1"/>
    </source>
</evidence>
<protein>
    <submittedName>
        <fullName evidence="2">Uncharacterized protein</fullName>
    </submittedName>
</protein>
<dbReference type="OMA" id="WEALTHT"/>
<dbReference type="Proteomes" id="UP000006514">
    <property type="component" value="Unassembled WGS sequence"/>
</dbReference>
<dbReference type="OrthoDB" id="3232941at2759"/>
<evidence type="ECO:0000256" key="1">
    <source>
        <dbReference type="SAM" id="MobiDB-lite"/>
    </source>
</evidence>
<dbReference type="KEGG" id="adl:AURDEDRAFT_70896"/>
<gene>
    <name evidence="2" type="ORF">AURDEDRAFT_70896</name>
</gene>
<feature type="region of interest" description="Disordered" evidence="1">
    <location>
        <begin position="1"/>
        <end position="43"/>
    </location>
</feature>
<proteinExistence type="predicted"/>
<organism evidence="2 3">
    <name type="scientific">Auricularia subglabra (strain TFB-10046 / SS5)</name>
    <name type="common">White-rot fungus</name>
    <name type="synonym">Auricularia delicata (strain TFB10046)</name>
    <dbReference type="NCBI Taxonomy" id="717982"/>
    <lineage>
        <taxon>Eukaryota</taxon>
        <taxon>Fungi</taxon>
        <taxon>Dikarya</taxon>
        <taxon>Basidiomycota</taxon>
        <taxon>Agaricomycotina</taxon>
        <taxon>Agaricomycetes</taxon>
        <taxon>Auriculariales</taxon>
        <taxon>Auriculariaceae</taxon>
        <taxon>Auricularia</taxon>
    </lineage>
</organism>
<feature type="non-terminal residue" evidence="2">
    <location>
        <position position="270"/>
    </location>
</feature>
<dbReference type="eggNOG" id="ENOG502SHSB">
    <property type="taxonomic scope" value="Eukaryota"/>
</dbReference>
<dbReference type="InParanoid" id="J0WXJ8"/>
<evidence type="ECO:0000313" key="3">
    <source>
        <dbReference type="Proteomes" id="UP000006514"/>
    </source>
</evidence>
<feature type="compositionally biased region" description="Polar residues" evidence="1">
    <location>
        <begin position="32"/>
        <end position="43"/>
    </location>
</feature>
<dbReference type="Pfam" id="PF18759">
    <property type="entry name" value="Plavaka"/>
    <property type="match status" value="1"/>
</dbReference>
<sequence>MSAASRTSALPRPAEVSGRLPSAVASSRRVGDSQNTASGSVSPEVQGLKDVVEPFWEALTHTDIFRCFTPDMLHELHKGVFGDHLLKWCRTVLGEDEFDRRLQCLPQHPVLRHFNAGIGVISQWRGSEYRELEKVFVGLTAGHAKPALGMAARALMDFVYCARMPVHDDTTLSFMETALERFHEHKQIFIDLGIRKHFNISKIHKLQHYVPSIRVYGSATGYNTESPERLHIDYCKEAYRASNRRDFIVQMTVWLSHEEAIDKQAVYVNY</sequence>
<reference evidence="3" key="1">
    <citation type="journal article" date="2012" name="Science">
        <title>The Paleozoic origin of enzymatic lignin decomposition reconstructed from 31 fungal genomes.</title>
        <authorList>
            <person name="Floudas D."/>
            <person name="Binder M."/>
            <person name="Riley R."/>
            <person name="Barry K."/>
            <person name="Blanchette R.A."/>
            <person name="Henrissat B."/>
            <person name="Martinez A.T."/>
            <person name="Otillar R."/>
            <person name="Spatafora J.W."/>
            <person name="Yadav J.S."/>
            <person name="Aerts A."/>
            <person name="Benoit I."/>
            <person name="Boyd A."/>
            <person name="Carlson A."/>
            <person name="Copeland A."/>
            <person name="Coutinho P.M."/>
            <person name="de Vries R.P."/>
            <person name="Ferreira P."/>
            <person name="Findley K."/>
            <person name="Foster B."/>
            <person name="Gaskell J."/>
            <person name="Glotzer D."/>
            <person name="Gorecki P."/>
            <person name="Heitman J."/>
            <person name="Hesse C."/>
            <person name="Hori C."/>
            <person name="Igarashi K."/>
            <person name="Jurgens J.A."/>
            <person name="Kallen N."/>
            <person name="Kersten P."/>
            <person name="Kohler A."/>
            <person name="Kuees U."/>
            <person name="Kumar T.K.A."/>
            <person name="Kuo A."/>
            <person name="LaButti K."/>
            <person name="Larrondo L.F."/>
            <person name="Lindquist E."/>
            <person name="Ling A."/>
            <person name="Lombard V."/>
            <person name="Lucas S."/>
            <person name="Lundell T."/>
            <person name="Martin R."/>
            <person name="McLaughlin D.J."/>
            <person name="Morgenstern I."/>
            <person name="Morin E."/>
            <person name="Murat C."/>
            <person name="Nagy L.G."/>
            <person name="Nolan M."/>
            <person name="Ohm R.A."/>
            <person name="Patyshakuliyeva A."/>
            <person name="Rokas A."/>
            <person name="Ruiz-Duenas F.J."/>
            <person name="Sabat G."/>
            <person name="Salamov A."/>
            <person name="Samejima M."/>
            <person name="Schmutz J."/>
            <person name="Slot J.C."/>
            <person name="St John F."/>
            <person name="Stenlid J."/>
            <person name="Sun H."/>
            <person name="Sun S."/>
            <person name="Syed K."/>
            <person name="Tsang A."/>
            <person name="Wiebenga A."/>
            <person name="Young D."/>
            <person name="Pisabarro A."/>
            <person name="Eastwood D.C."/>
            <person name="Martin F."/>
            <person name="Cullen D."/>
            <person name="Grigoriev I.V."/>
            <person name="Hibbett D.S."/>
        </authorList>
    </citation>
    <scope>NUCLEOTIDE SEQUENCE [LARGE SCALE GENOMIC DNA]</scope>
    <source>
        <strain evidence="3">TFB10046</strain>
    </source>
</reference>
<dbReference type="EMBL" id="JH687810">
    <property type="protein sequence ID" value="EJD39707.1"/>
    <property type="molecule type" value="Genomic_DNA"/>
</dbReference>
<dbReference type="InterPro" id="IPR041078">
    <property type="entry name" value="Plavaka"/>
</dbReference>